<dbReference type="InterPro" id="IPR023991">
    <property type="entry name" value="Bacteriocin_IIb_lactobn/cerein"/>
</dbReference>
<feature type="transmembrane region" description="Helical" evidence="1">
    <location>
        <begin position="20"/>
        <end position="43"/>
    </location>
</feature>
<evidence type="ECO:0000313" key="10">
    <source>
        <dbReference type="EMBL" id="RHL28526.1"/>
    </source>
</evidence>
<dbReference type="EMBL" id="QSAZ01000014">
    <property type="protein sequence ID" value="RGW85788.1"/>
    <property type="molecule type" value="Genomic_DNA"/>
</dbReference>
<keyword evidence="1" id="KW-0812">Transmembrane</keyword>
<evidence type="ECO:0000313" key="9">
    <source>
        <dbReference type="EMBL" id="RHF07987.1"/>
    </source>
</evidence>
<evidence type="ECO:0000313" key="15">
    <source>
        <dbReference type="Proteomes" id="UP000283297"/>
    </source>
</evidence>
<dbReference type="Proteomes" id="UP000266698">
    <property type="component" value="Unassembled WGS sequence"/>
</dbReference>
<dbReference type="EMBL" id="QSJS01000041">
    <property type="protein sequence ID" value="RHD89473.1"/>
    <property type="molecule type" value="Genomic_DNA"/>
</dbReference>
<dbReference type="EMBL" id="QRPB01000042">
    <property type="protein sequence ID" value="RHL74862.1"/>
    <property type="molecule type" value="Genomic_DNA"/>
</dbReference>
<reference evidence="14 15" key="2">
    <citation type="submission" date="2018-08" db="EMBL/GenBank/DDBJ databases">
        <title>A genome reference for cultivated species of the human gut microbiota.</title>
        <authorList>
            <person name="Zou Y."/>
            <person name="Xue W."/>
            <person name="Luo G."/>
        </authorList>
    </citation>
    <scope>NUCLEOTIDE SEQUENCE [LARGE SCALE GENOMIC DNA]</scope>
    <source>
        <strain evidence="5 18">AF06-19</strain>
        <strain evidence="11 14">AF36-2BH</strain>
        <strain evidence="10 15">AF38-24</strain>
        <strain evidence="9 17">AM26-2LB</strain>
        <strain evidence="8 19">AM30-13AC</strain>
        <strain evidence="7 16">AM48-7</strain>
        <strain evidence="6 20">AM54-25XD</strain>
    </source>
</reference>
<evidence type="ECO:0000313" key="16">
    <source>
        <dbReference type="Proteomes" id="UP000283431"/>
    </source>
</evidence>
<evidence type="ECO:0000313" key="5">
    <source>
        <dbReference type="EMBL" id="RGW85788.1"/>
    </source>
</evidence>
<dbReference type="EMBL" id="JAJCJK010000004">
    <property type="protein sequence ID" value="MCB6937482.1"/>
    <property type="molecule type" value="Genomic_DNA"/>
</dbReference>
<dbReference type="RefSeq" id="WP_022293138.1">
    <property type="nucleotide sequence ID" value="NZ_CYXM01000039.1"/>
</dbReference>
<dbReference type="EMBL" id="QRON01000004">
    <property type="protein sequence ID" value="RHL28526.1"/>
    <property type="molecule type" value="Genomic_DNA"/>
</dbReference>
<keyword evidence="1" id="KW-1133">Transmembrane helix</keyword>
<accession>A0A173VWT8</accession>
<dbReference type="Proteomes" id="UP000283683">
    <property type="component" value="Unassembled WGS sequence"/>
</dbReference>
<dbReference type="EMBL" id="QSEN01000045">
    <property type="protein sequence ID" value="RGZ73709.1"/>
    <property type="molecule type" value="Genomic_DNA"/>
</dbReference>
<proteinExistence type="predicted"/>
<reference evidence="4" key="6">
    <citation type="submission" date="2023-01" db="EMBL/GenBank/DDBJ databases">
        <title>Human gut microbiome strain richness.</title>
        <authorList>
            <person name="Chen-Liaw A."/>
        </authorList>
    </citation>
    <scope>NUCLEOTIDE SEQUENCE</scope>
    <source>
        <strain evidence="4">1001283st1_D2_1001283B150209_150212</strain>
    </source>
</reference>
<dbReference type="EMBL" id="JAQLYE010000012">
    <property type="protein sequence ID" value="MDB8017990.1"/>
    <property type="molecule type" value="Genomic_DNA"/>
</dbReference>
<dbReference type="AlphaFoldDB" id="A0A173VWT8"/>
<gene>
    <name evidence="11" type="ORF">DW001_16790</name>
    <name evidence="10" type="ORF">DW028_07695</name>
    <name evidence="9" type="ORF">DW703_02185</name>
    <name evidence="8" type="ORF">DW775_15565</name>
    <name evidence="7" type="ORF">DW975_14985</name>
    <name evidence="5" type="ORF">DWV45_12850</name>
    <name evidence="6" type="ORF">DXA03_14135</name>
    <name evidence="2" type="ORF">ERS852580_03565</name>
    <name evidence="12" type="ORF">FYL37_05510</name>
    <name evidence="3" type="ORF">LIZ56_03520</name>
    <name evidence="4" type="ORF">PNE45_08080</name>
</gene>
<dbReference type="Proteomes" id="UP000284835">
    <property type="component" value="Unassembled WGS sequence"/>
</dbReference>
<evidence type="ECO:0000313" key="2">
    <source>
        <dbReference type="EMBL" id="CUN30617.1"/>
    </source>
</evidence>
<evidence type="ECO:0000313" key="6">
    <source>
        <dbReference type="EMBL" id="RGZ14717.1"/>
    </source>
</evidence>
<dbReference type="EMBL" id="CYXM01000039">
    <property type="protein sequence ID" value="CUN30617.1"/>
    <property type="molecule type" value="Genomic_DNA"/>
</dbReference>
<evidence type="ECO:0000313" key="19">
    <source>
        <dbReference type="Proteomes" id="UP000284835"/>
    </source>
</evidence>
<dbReference type="Proteomes" id="UP001197684">
    <property type="component" value="Unassembled WGS sequence"/>
</dbReference>
<dbReference type="EMBL" id="QSKY01000002">
    <property type="protein sequence ID" value="RHF07987.1"/>
    <property type="molecule type" value="Genomic_DNA"/>
</dbReference>
<evidence type="ECO:0000313" key="11">
    <source>
        <dbReference type="EMBL" id="RHL74862.1"/>
    </source>
</evidence>
<evidence type="ECO:0000313" key="7">
    <source>
        <dbReference type="EMBL" id="RGZ73709.1"/>
    </source>
</evidence>
<evidence type="ECO:0000313" key="12">
    <source>
        <dbReference type="EMBL" id="TYL58639.1"/>
    </source>
</evidence>
<dbReference type="NCBIfam" id="TIGR03949">
    <property type="entry name" value="bact_IIb_cerein"/>
    <property type="match status" value="1"/>
</dbReference>
<name>A0A173VWT8_9FIRM</name>
<reference evidence="3" key="5">
    <citation type="submission" date="2021-10" db="EMBL/GenBank/DDBJ databases">
        <title>Collection of gut derived symbiotic bacterial strains cultured from healthy donors.</title>
        <authorList>
            <person name="Lin H."/>
            <person name="Littmann E."/>
            <person name="Kohout C."/>
            <person name="Pamer E.G."/>
        </authorList>
    </citation>
    <scope>NUCLEOTIDE SEQUENCE</scope>
    <source>
        <strain evidence="3">DFI.9.42</strain>
    </source>
</reference>
<dbReference type="Proteomes" id="UP000283431">
    <property type="component" value="Unassembled WGS sequence"/>
</dbReference>
<sequence length="51" mass="5586">MNNEFMVMDEEELLDVDGGAVWLVVGGVLVCLGCFALGAYNGYKDTKDQKK</sequence>
<dbReference type="Proteomes" id="UP001212823">
    <property type="component" value="Unassembled WGS sequence"/>
</dbReference>
<reference evidence="12 21" key="3">
    <citation type="submission" date="2019-08" db="EMBL/GenBank/DDBJ databases">
        <authorList>
            <person name="Duncan S."/>
            <person name="Walker A."/>
        </authorList>
    </citation>
    <scope>NUCLEOTIDE SEQUENCE [LARGE SCALE GENOMIC DNA]</scope>
    <source>
        <strain evidence="12 21">L2-21</strain>
    </source>
</reference>
<evidence type="ECO:0000313" key="18">
    <source>
        <dbReference type="Proteomes" id="UP000283683"/>
    </source>
</evidence>
<evidence type="ECO:0000256" key="1">
    <source>
        <dbReference type="SAM" id="Phobius"/>
    </source>
</evidence>
<keyword evidence="1" id="KW-0472">Membrane</keyword>
<protein>
    <submittedName>
        <fullName evidence="2">Class IIb bacteriocin, lactobin A/cerein 7B family</fullName>
    </submittedName>
</protein>
<dbReference type="Proteomes" id="UP000285209">
    <property type="component" value="Unassembled WGS sequence"/>
</dbReference>
<organism evidence="2 13">
    <name type="scientific">Agathobacter rectalis</name>
    <dbReference type="NCBI Taxonomy" id="39491"/>
    <lineage>
        <taxon>Bacteria</taxon>
        <taxon>Bacillati</taxon>
        <taxon>Bacillota</taxon>
        <taxon>Clostridia</taxon>
        <taxon>Lachnospirales</taxon>
        <taxon>Lachnospiraceae</taxon>
        <taxon>Agathobacter</taxon>
    </lineage>
</organism>
<evidence type="ECO:0000313" key="20">
    <source>
        <dbReference type="Proteomes" id="UP000285209"/>
    </source>
</evidence>
<evidence type="ECO:0000313" key="14">
    <source>
        <dbReference type="Proteomes" id="UP000266698"/>
    </source>
</evidence>
<reference evidence="12 21" key="4">
    <citation type="submission" date="2019-09" db="EMBL/GenBank/DDBJ databases">
        <title>Strain-level analysis of Eubacterium rectale using genomes from metagenomes.</title>
        <authorList>
            <person name="Karcher N."/>
            <person name="Segata N."/>
        </authorList>
    </citation>
    <scope>NUCLEOTIDE SEQUENCE [LARGE SCALE GENOMIC DNA]</scope>
    <source>
        <strain evidence="12 21">L2-21</strain>
    </source>
</reference>
<evidence type="ECO:0000313" key="21">
    <source>
        <dbReference type="Proteomes" id="UP000324325"/>
    </source>
</evidence>
<dbReference type="Proteomes" id="UP000095673">
    <property type="component" value="Unassembled WGS sequence"/>
</dbReference>
<dbReference type="Proteomes" id="UP000283501">
    <property type="component" value="Unassembled WGS sequence"/>
</dbReference>
<dbReference type="Proteomes" id="UP000283297">
    <property type="component" value="Unassembled WGS sequence"/>
</dbReference>
<dbReference type="EMBL" id="VSTG01000005">
    <property type="protein sequence ID" value="TYL58639.1"/>
    <property type="molecule type" value="Genomic_DNA"/>
</dbReference>
<dbReference type="EMBL" id="QSDV01000044">
    <property type="protein sequence ID" value="RGZ14717.1"/>
    <property type="molecule type" value="Genomic_DNA"/>
</dbReference>
<evidence type="ECO:0000313" key="4">
    <source>
        <dbReference type="EMBL" id="MDB8017990.1"/>
    </source>
</evidence>
<dbReference type="Proteomes" id="UP000324325">
    <property type="component" value="Unassembled WGS sequence"/>
</dbReference>
<evidence type="ECO:0000313" key="13">
    <source>
        <dbReference type="Proteomes" id="UP000095673"/>
    </source>
</evidence>
<evidence type="ECO:0000313" key="8">
    <source>
        <dbReference type="EMBL" id="RHD89473.1"/>
    </source>
</evidence>
<evidence type="ECO:0000313" key="17">
    <source>
        <dbReference type="Proteomes" id="UP000283501"/>
    </source>
</evidence>
<reference evidence="2 13" key="1">
    <citation type="submission" date="2015-09" db="EMBL/GenBank/DDBJ databases">
        <authorList>
            <consortium name="Pathogen Informatics"/>
        </authorList>
    </citation>
    <scope>NUCLEOTIDE SEQUENCE [LARGE SCALE GENOMIC DNA]</scope>
    <source>
        <strain evidence="2 13">2789STDY5834968</strain>
    </source>
</reference>
<evidence type="ECO:0000313" key="3">
    <source>
        <dbReference type="EMBL" id="MCB6937482.1"/>
    </source>
</evidence>